<accession>A9VC90</accession>
<name>A9VC90_MONBE</name>
<dbReference type="GO" id="GO:0016020">
    <property type="term" value="C:membrane"/>
    <property type="evidence" value="ECO:0007669"/>
    <property type="project" value="InterPro"/>
</dbReference>
<proteinExistence type="predicted"/>
<evidence type="ECO:0000313" key="3">
    <source>
        <dbReference type="Proteomes" id="UP000001357"/>
    </source>
</evidence>
<feature type="transmembrane region" description="Helical" evidence="1">
    <location>
        <begin position="40"/>
        <end position="61"/>
    </location>
</feature>
<dbReference type="AlphaFoldDB" id="A9VC90"/>
<dbReference type="InParanoid" id="A9VC90"/>
<reference evidence="2 3" key="1">
    <citation type="journal article" date="2008" name="Nature">
        <title>The genome of the choanoflagellate Monosiga brevicollis and the origin of metazoans.</title>
        <authorList>
            <consortium name="JGI Sequencing"/>
            <person name="King N."/>
            <person name="Westbrook M.J."/>
            <person name="Young S.L."/>
            <person name="Kuo A."/>
            <person name="Abedin M."/>
            <person name="Chapman J."/>
            <person name="Fairclough S."/>
            <person name="Hellsten U."/>
            <person name="Isogai Y."/>
            <person name="Letunic I."/>
            <person name="Marr M."/>
            <person name="Pincus D."/>
            <person name="Putnam N."/>
            <person name="Rokas A."/>
            <person name="Wright K.J."/>
            <person name="Zuzow R."/>
            <person name="Dirks W."/>
            <person name="Good M."/>
            <person name="Goodstein D."/>
            <person name="Lemons D."/>
            <person name="Li W."/>
            <person name="Lyons J.B."/>
            <person name="Morris A."/>
            <person name="Nichols S."/>
            <person name="Richter D.J."/>
            <person name="Salamov A."/>
            <person name="Bork P."/>
            <person name="Lim W.A."/>
            <person name="Manning G."/>
            <person name="Miller W.T."/>
            <person name="McGinnis W."/>
            <person name="Shapiro H."/>
            <person name="Tjian R."/>
            <person name="Grigoriev I.V."/>
            <person name="Rokhsar D."/>
        </authorList>
    </citation>
    <scope>NUCLEOTIDE SEQUENCE [LARGE SCALE GENOMIC DNA]</scope>
    <source>
        <strain evidence="3">MX1 / ATCC 50154</strain>
    </source>
</reference>
<dbReference type="GeneID" id="5895580"/>
<sequence>MELKSGLAGFATLATIGLFLTGIGVLWLKYGLLVDDFTVIFVNGVGACLNTYYVVICYLYSKTPSQYIPSVTSSFGFLVLVMAYVKFAVPVLEDVRCDKSQALVPARVPHPTTTLTQLAVRLRPSTSLG</sequence>
<keyword evidence="3" id="KW-1185">Reference proteome</keyword>
<dbReference type="InterPro" id="IPR004316">
    <property type="entry name" value="SWEET_rpt"/>
</dbReference>
<dbReference type="EMBL" id="CH991580">
    <property type="protein sequence ID" value="EDQ84858.1"/>
    <property type="molecule type" value="Genomic_DNA"/>
</dbReference>
<evidence type="ECO:0008006" key="4">
    <source>
        <dbReference type="Google" id="ProtNLM"/>
    </source>
</evidence>
<keyword evidence="1" id="KW-0472">Membrane</keyword>
<evidence type="ECO:0000256" key="1">
    <source>
        <dbReference type="SAM" id="Phobius"/>
    </source>
</evidence>
<feature type="transmembrane region" description="Helical" evidence="1">
    <location>
        <begin position="67"/>
        <end position="89"/>
    </location>
</feature>
<dbReference type="Pfam" id="PF03083">
    <property type="entry name" value="MtN3_slv"/>
    <property type="match status" value="1"/>
</dbReference>
<dbReference type="Gene3D" id="1.20.1280.290">
    <property type="match status" value="1"/>
</dbReference>
<dbReference type="KEGG" id="mbr:MONBRDRAFT_12429"/>
<keyword evidence="1" id="KW-1133">Transmembrane helix</keyword>
<dbReference type="Proteomes" id="UP000001357">
    <property type="component" value="Unassembled WGS sequence"/>
</dbReference>
<protein>
    <recommendedName>
        <fullName evidence="4">Sugar transporter SWEET1</fullName>
    </recommendedName>
</protein>
<feature type="transmembrane region" description="Helical" evidence="1">
    <location>
        <begin position="6"/>
        <end position="28"/>
    </location>
</feature>
<gene>
    <name evidence="2" type="ORF">MONBRDRAFT_12429</name>
</gene>
<evidence type="ECO:0000313" key="2">
    <source>
        <dbReference type="EMBL" id="EDQ84858.1"/>
    </source>
</evidence>
<keyword evidence="1" id="KW-0812">Transmembrane</keyword>
<dbReference type="RefSeq" id="XP_001750359.1">
    <property type="nucleotide sequence ID" value="XM_001750307.1"/>
</dbReference>
<organism evidence="2 3">
    <name type="scientific">Monosiga brevicollis</name>
    <name type="common">Choanoflagellate</name>
    <dbReference type="NCBI Taxonomy" id="81824"/>
    <lineage>
        <taxon>Eukaryota</taxon>
        <taxon>Choanoflagellata</taxon>
        <taxon>Craspedida</taxon>
        <taxon>Salpingoecidae</taxon>
        <taxon>Monosiga</taxon>
    </lineage>
</organism>